<organism evidence="1 2">
    <name type="scientific">Prorocentrum cordatum</name>
    <dbReference type="NCBI Taxonomy" id="2364126"/>
    <lineage>
        <taxon>Eukaryota</taxon>
        <taxon>Sar</taxon>
        <taxon>Alveolata</taxon>
        <taxon>Dinophyceae</taxon>
        <taxon>Prorocentrales</taxon>
        <taxon>Prorocentraceae</taxon>
        <taxon>Prorocentrum</taxon>
    </lineage>
</organism>
<reference evidence="1" key="1">
    <citation type="submission" date="2023-10" db="EMBL/GenBank/DDBJ databases">
        <authorList>
            <person name="Chen Y."/>
            <person name="Shah S."/>
            <person name="Dougan E. K."/>
            <person name="Thang M."/>
            <person name="Chan C."/>
        </authorList>
    </citation>
    <scope>NUCLEOTIDE SEQUENCE [LARGE SCALE GENOMIC DNA]</scope>
</reference>
<proteinExistence type="predicted"/>
<sequence length="220" mass="24337">MLVDMATPEALSEIHHLTEEVVLASRRLAVMTTGRSARIWEDAITAQNELHPTEAVEQIRFRSSHAGGRAWVKPAILTSKMKKERSKALVEAAPHHRAEYLKLQATLIIQGATSGARHGDPKVIMQKIATTTRQAWKLQEGAGDLQPMEWTAMVDGFGQWLGKVLLQARSQEDIAHLFAEVHGSGIEIDGICHVVEVESNHVRLDGTCMQNMPGEPSRSR</sequence>
<gene>
    <name evidence="1" type="ORF">PCOR1329_LOCUS33026</name>
</gene>
<accession>A0ABN9SVZ1</accession>
<dbReference type="EMBL" id="CAUYUJ010013669">
    <property type="protein sequence ID" value="CAK0836583.1"/>
    <property type="molecule type" value="Genomic_DNA"/>
</dbReference>
<evidence type="ECO:0000313" key="1">
    <source>
        <dbReference type="EMBL" id="CAK0836583.1"/>
    </source>
</evidence>
<dbReference type="Proteomes" id="UP001189429">
    <property type="component" value="Unassembled WGS sequence"/>
</dbReference>
<protein>
    <submittedName>
        <fullName evidence="1">Uncharacterized protein</fullName>
    </submittedName>
</protein>
<name>A0ABN9SVZ1_9DINO</name>
<comment type="caution">
    <text evidence="1">The sequence shown here is derived from an EMBL/GenBank/DDBJ whole genome shotgun (WGS) entry which is preliminary data.</text>
</comment>
<keyword evidence="2" id="KW-1185">Reference proteome</keyword>
<evidence type="ECO:0000313" key="2">
    <source>
        <dbReference type="Proteomes" id="UP001189429"/>
    </source>
</evidence>